<keyword evidence="5 6" id="KW-0592">Phosphate transport</keyword>
<dbReference type="Gene3D" id="3.40.190.10">
    <property type="entry name" value="Periplasmic binding protein-like II"/>
    <property type="match status" value="2"/>
</dbReference>
<dbReference type="InterPro" id="IPR050962">
    <property type="entry name" value="Phosphate-bind_PstS"/>
</dbReference>
<dbReference type="PANTHER" id="PTHR42996">
    <property type="entry name" value="PHOSPHATE-BINDING PROTEIN PSTS"/>
    <property type="match status" value="1"/>
</dbReference>
<keyword evidence="7" id="KW-0732">Signal</keyword>
<sequence>MIRKILLSVAFSAASLTALSQQVTLTGAGSTFAAPLYSKWAFDFKQANPNVQINYQAIGSGGGIRQVSTGTVDFGGTDGPMNDAQLADAKGKIHSDILHFPTALGAVVPVYNIPGVNAELKFTQDALAGIYLGKITKWNDPYIQSANPSVKLPNANILVVHRSDGSGTTFIWADYLSKVSPEWKGKVGVGASINWPVGLGGKGNEGVSGLVKQTPNSIGYVELVYAVQNKIPYGQVRNSAGQFVKASLASVTEAAAGAAKNMPADFRVSITDAPGAQTYPIASFTWMLIPRSIPDKAKGAALKEFLKWSLTTGQNECEGLTYAKLPKEVINREAAAIGTLQY</sequence>
<feature type="chain" id="PRO_5020550086" description="Phosphate-binding protein" evidence="7">
    <location>
        <begin position="21"/>
        <end position="342"/>
    </location>
</feature>
<protein>
    <recommendedName>
        <fullName evidence="6">Phosphate-binding protein</fullName>
    </recommendedName>
</protein>
<evidence type="ECO:0000256" key="6">
    <source>
        <dbReference type="PIRNR" id="PIRNR002756"/>
    </source>
</evidence>
<evidence type="ECO:0000256" key="3">
    <source>
        <dbReference type="ARBA" id="ARBA00011529"/>
    </source>
</evidence>
<dbReference type="PIRSF" id="PIRSF002756">
    <property type="entry name" value="PstS"/>
    <property type="match status" value="1"/>
</dbReference>
<dbReference type="RefSeq" id="WP_128912120.1">
    <property type="nucleotide sequence ID" value="NZ_RDSM01000001.1"/>
</dbReference>
<reference evidence="9 10" key="1">
    <citation type="submission" date="2018-11" db="EMBL/GenBank/DDBJ databases">
        <authorList>
            <person name="Mardanov A.V."/>
            <person name="Ravin N.V."/>
            <person name="Dedysh S.N."/>
        </authorList>
    </citation>
    <scope>NUCLEOTIDE SEQUENCE [LARGE SCALE GENOMIC DNA]</scope>
    <source>
        <strain evidence="9 10">AF10</strain>
    </source>
</reference>
<dbReference type="InterPro" id="IPR005673">
    <property type="entry name" value="ABC_phos-bd_PstS"/>
</dbReference>
<dbReference type="Pfam" id="PF12849">
    <property type="entry name" value="PBP_like_2"/>
    <property type="match status" value="1"/>
</dbReference>
<comment type="function">
    <text evidence="1">Part of the ABC transporter complex PstSACB involved in phosphate import.</text>
</comment>
<dbReference type="CDD" id="cd13565">
    <property type="entry name" value="PBP2_PstS"/>
    <property type="match status" value="1"/>
</dbReference>
<evidence type="ECO:0000256" key="4">
    <source>
        <dbReference type="ARBA" id="ARBA00022448"/>
    </source>
</evidence>
<dbReference type="SUPFAM" id="SSF53850">
    <property type="entry name" value="Periplasmic binding protein-like II"/>
    <property type="match status" value="1"/>
</dbReference>
<feature type="signal peptide" evidence="7">
    <location>
        <begin position="1"/>
        <end position="20"/>
    </location>
</feature>
<organism evidence="9 10">
    <name type="scientific">Granulicella sibirica</name>
    <dbReference type="NCBI Taxonomy" id="2479048"/>
    <lineage>
        <taxon>Bacteria</taxon>
        <taxon>Pseudomonadati</taxon>
        <taxon>Acidobacteriota</taxon>
        <taxon>Terriglobia</taxon>
        <taxon>Terriglobales</taxon>
        <taxon>Acidobacteriaceae</taxon>
        <taxon>Granulicella</taxon>
    </lineage>
</organism>
<reference evidence="10" key="2">
    <citation type="submission" date="2019-02" db="EMBL/GenBank/DDBJ databases">
        <title>Granulicella sibirica sp. nov., a psychrotolerant acidobacterium isolated from an organic soil layer in forested tundra, West Siberia.</title>
        <authorList>
            <person name="Oshkin I.Y."/>
            <person name="Kulichevskaya I.S."/>
            <person name="Rijpstra W.I.C."/>
            <person name="Sinninghe Damste J.S."/>
            <person name="Rakitin A.L."/>
            <person name="Ravin N.V."/>
            <person name="Dedysh S.N."/>
        </authorList>
    </citation>
    <scope>NUCLEOTIDE SEQUENCE [LARGE SCALE GENOMIC DNA]</scope>
    <source>
        <strain evidence="10">AF10</strain>
    </source>
</reference>
<evidence type="ECO:0000256" key="7">
    <source>
        <dbReference type="SAM" id="SignalP"/>
    </source>
</evidence>
<dbReference type="AlphaFoldDB" id="A0A4Q0T417"/>
<accession>A0A4Q0T417</accession>
<comment type="caution">
    <text evidence="9">The sequence shown here is derived from an EMBL/GenBank/DDBJ whole genome shotgun (WGS) entry which is preliminary data.</text>
</comment>
<comment type="similarity">
    <text evidence="2 6">Belongs to the PstS family.</text>
</comment>
<keyword evidence="4 6" id="KW-0813">Transport</keyword>
<proteinExistence type="inferred from homology"/>
<evidence type="ECO:0000259" key="8">
    <source>
        <dbReference type="Pfam" id="PF12849"/>
    </source>
</evidence>
<evidence type="ECO:0000313" key="9">
    <source>
        <dbReference type="EMBL" id="RXH58047.1"/>
    </source>
</evidence>
<evidence type="ECO:0000256" key="1">
    <source>
        <dbReference type="ARBA" id="ARBA00002841"/>
    </source>
</evidence>
<comment type="subunit">
    <text evidence="3">The complex is composed of two ATP-binding proteins (PstB), two transmembrane proteins (PstC and PstA) and a solute-binding protein (PstS).</text>
</comment>
<dbReference type="OrthoDB" id="9790048at2"/>
<feature type="domain" description="PBP" evidence="8">
    <location>
        <begin position="21"/>
        <end position="310"/>
    </location>
</feature>
<name>A0A4Q0T417_9BACT</name>
<dbReference type="EMBL" id="RDSM01000001">
    <property type="protein sequence ID" value="RXH58047.1"/>
    <property type="molecule type" value="Genomic_DNA"/>
</dbReference>
<dbReference type="InterPro" id="IPR024370">
    <property type="entry name" value="PBP_domain"/>
</dbReference>
<dbReference type="PANTHER" id="PTHR42996:SF1">
    <property type="entry name" value="PHOSPHATE-BINDING PROTEIN PSTS"/>
    <property type="match status" value="1"/>
</dbReference>
<dbReference type="GO" id="GO:0042301">
    <property type="term" value="F:phosphate ion binding"/>
    <property type="evidence" value="ECO:0007669"/>
    <property type="project" value="InterPro"/>
</dbReference>
<dbReference type="GO" id="GO:0043190">
    <property type="term" value="C:ATP-binding cassette (ABC) transporter complex"/>
    <property type="evidence" value="ECO:0007669"/>
    <property type="project" value="InterPro"/>
</dbReference>
<evidence type="ECO:0000256" key="5">
    <source>
        <dbReference type="ARBA" id="ARBA00022592"/>
    </source>
</evidence>
<dbReference type="NCBIfam" id="TIGR00975">
    <property type="entry name" value="3a0107s03"/>
    <property type="match status" value="1"/>
</dbReference>
<evidence type="ECO:0000313" key="10">
    <source>
        <dbReference type="Proteomes" id="UP000289437"/>
    </source>
</evidence>
<keyword evidence="10" id="KW-1185">Reference proteome</keyword>
<dbReference type="Proteomes" id="UP000289437">
    <property type="component" value="Unassembled WGS sequence"/>
</dbReference>
<dbReference type="GO" id="GO:0035435">
    <property type="term" value="P:phosphate ion transmembrane transport"/>
    <property type="evidence" value="ECO:0007669"/>
    <property type="project" value="InterPro"/>
</dbReference>
<evidence type="ECO:0000256" key="2">
    <source>
        <dbReference type="ARBA" id="ARBA00008725"/>
    </source>
</evidence>
<gene>
    <name evidence="9" type="ORF">GRAN_1357</name>
</gene>